<evidence type="ECO:0000256" key="1">
    <source>
        <dbReference type="ARBA" id="ARBA00004141"/>
    </source>
</evidence>
<accession>A0A345ZS09</accession>
<evidence type="ECO:0000313" key="10">
    <source>
        <dbReference type="Proteomes" id="UP000254889"/>
    </source>
</evidence>
<reference evidence="9 10" key="1">
    <citation type="submission" date="2018-07" db="EMBL/GenBank/DDBJ databases">
        <authorList>
            <person name="Quirk P.G."/>
            <person name="Krulwich T.A."/>
        </authorList>
    </citation>
    <scope>NUCLEOTIDE SEQUENCE [LARGE SCALE GENOMIC DNA]</scope>
    <source>
        <strain evidence="9 10">CC-BB4</strain>
    </source>
</reference>
<sequence>MAFTPAPGNEEILMSSENTVDVGALIDAEGIGRAQWTIIALCGLVALLDGLDLQSIGLAAPGIVAQLHIPPQSLGAVFSAALAGLMLGAFSLGPLADRVGRKGVLIGATLCFGVFTVATAFANSFPVLLACRFLAGLGLGGAMPSFISLASEYVPANKRATIVSLLWAGFPLGGVVGGFLGSWIIPAYGWHSIFIVGGIVPIVIAFALIAALPESVAFLINRGRPREQIVGILRRIYPEKTIADDARFTRRAETSNASVSQLFAGGRALGTILLWIAFFFAFMILVTNSSWTPSLLRSLNVPVEQSAVALALFNFGSLFGSGVAGALVAALGPAGVLSLTLLGGAVAYAGVGWAAPSIVGITIAQTAFGVLLGCASSGLIALAAIYYPSAVRSTGVGWATAMGRFGSFVGPLVVGTLVGAHWGVQTIFAVVAGSILIGAVACLLMPRPKAQD</sequence>
<dbReference type="Proteomes" id="UP000254889">
    <property type="component" value="Chromosome"/>
</dbReference>
<feature type="transmembrane region" description="Helical" evidence="7">
    <location>
        <begin position="336"/>
        <end position="355"/>
    </location>
</feature>
<keyword evidence="6 7" id="KW-0472">Membrane</keyword>
<dbReference type="PANTHER" id="PTHR23511:SF34">
    <property type="entry name" value="SYNAPTIC VESICLE GLYCOPROTEIN 2"/>
    <property type="match status" value="1"/>
</dbReference>
<name>A0A345ZS09_9HYPH</name>
<dbReference type="InterPro" id="IPR036259">
    <property type="entry name" value="MFS_trans_sf"/>
</dbReference>
<protein>
    <submittedName>
        <fullName evidence="9">MFS transporter</fullName>
    </submittedName>
</protein>
<feature type="transmembrane region" description="Helical" evidence="7">
    <location>
        <begin position="268"/>
        <end position="287"/>
    </location>
</feature>
<dbReference type="AlphaFoldDB" id="A0A345ZS09"/>
<dbReference type="InterPro" id="IPR005829">
    <property type="entry name" value="Sugar_transporter_CS"/>
</dbReference>
<dbReference type="Pfam" id="PF07690">
    <property type="entry name" value="MFS_1"/>
    <property type="match status" value="1"/>
</dbReference>
<feature type="domain" description="Major facilitator superfamily (MFS) profile" evidence="8">
    <location>
        <begin position="38"/>
        <end position="450"/>
    </location>
</feature>
<dbReference type="InterPro" id="IPR011701">
    <property type="entry name" value="MFS"/>
</dbReference>
<dbReference type="GO" id="GO:0016020">
    <property type="term" value="C:membrane"/>
    <property type="evidence" value="ECO:0007669"/>
    <property type="project" value="UniProtKB-SubCell"/>
</dbReference>
<evidence type="ECO:0000256" key="3">
    <source>
        <dbReference type="ARBA" id="ARBA00022448"/>
    </source>
</evidence>
<dbReference type="PROSITE" id="PS00216">
    <property type="entry name" value="SUGAR_TRANSPORT_1"/>
    <property type="match status" value="1"/>
</dbReference>
<feature type="transmembrane region" description="Helical" evidence="7">
    <location>
        <begin position="426"/>
        <end position="445"/>
    </location>
</feature>
<keyword evidence="4 7" id="KW-0812">Transmembrane</keyword>
<proteinExistence type="inferred from homology"/>
<evidence type="ECO:0000256" key="2">
    <source>
        <dbReference type="ARBA" id="ARBA00010992"/>
    </source>
</evidence>
<dbReference type="Gene3D" id="1.20.1250.20">
    <property type="entry name" value="MFS general substrate transporter like domains"/>
    <property type="match status" value="1"/>
</dbReference>
<dbReference type="EMBL" id="CP031417">
    <property type="protein sequence ID" value="AXK79706.1"/>
    <property type="molecule type" value="Genomic_DNA"/>
</dbReference>
<gene>
    <name evidence="9" type="ORF">DW352_03730</name>
</gene>
<evidence type="ECO:0000313" key="9">
    <source>
        <dbReference type="EMBL" id="AXK79706.1"/>
    </source>
</evidence>
<evidence type="ECO:0000256" key="5">
    <source>
        <dbReference type="ARBA" id="ARBA00022989"/>
    </source>
</evidence>
<feature type="transmembrane region" description="Helical" evidence="7">
    <location>
        <begin position="191"/>
        <end position="212"/>
    </location>
</feature>
<keyword evidence="3" id="KW-0813">Transport</keyword>
<evidence type="ECO:0000256" key="7">
    <source>
        <dbReference type="SAM" id="Phobius"/>
    </source>
</evidence>
<dbReference type="InterPro" id="IPR020846">
    <property type="entry name" value="MFS_dom"/>
</dbReference>
<dbReference type="CDD" id="cd17365">
    <property type="entry name" value="MFS_PcaK_like"/>
    <property type="match status" value="1"/>
</dbReference>
<evidence type="ECO:0000259" key="8">
    <source>
        <dbReference type="PROSITE" id="PS50850"/>
    </source>
</evidence>
<dbReference type="PROSITE" id="PS00217">
    <property type="entry name" value="SUGAR_TRANSPORT_2"/>
    <property type="match status" value="1"/>
</dbReference>
<feature type="transmembrane region" description="Helical" evidence="7">
    <location>
        <begin position="307"/>
        <end position="329"/>
    </location>
</feature>
<comment type="similarity">
    <text evidence="2">Belongs to the major facilitator superfamily. Sugar transporter (TC 2.A.1.1) family.</text>
</comment>
<feature type="transmembrane region" description="Helical" evidence="7">
    <location>
        <begin position="162"/>
        <end position="185"/>
    </location>
</feature>
<feature type="transmembrane region" description="Helical" evidence="7">
    <location>
        <begin position="76"/>
        <end position="96"/>
    </location>
</feature>
<evidence type="ECO:0000256" key="4">
    <source>
        <dbReference type="ARBA" id="ARBA00022692"/>
    </source>
</evidence>
<dbReference type="GO" id="GO:0022857">
    <property type="term" value="F:transmembrane transporter activity"/>
    <property type="evidence" value="ECO:0007669"/>
    <property type="project" value="InterPro"/>
</dbReference>
<keyword evidence="5 7" id="KW-1133">Transmembrane helix</keyword>
<feature type="transmembrane region" description="Helical" evidence="7">
    <location>
        <begin position="401"/>
        <end position="420"/>
    </location>
</feature>
<dbReference type="OrthoDB" id="9784658at2"/>
<dbReference type="SUPFAM" id="SSF103473">
    <property type="entry name" value="MFS general substrate transporter"/>
    <property type="match status" value="1"/>
</dbReference>
<feature type="transmembrane region" description="Helical" evidence="7">
    <location>
        <begin position="367"/>
        <end position="389"/>
    </location>
</feature>
<organism evidence="9 10">
    <name type="scientific">Pseudolabrys taiwanensis</name>
    <dbReference type="NCBI Taxonomy" id="331696"/>
    <lineage>
        <taxon>Bacteria</taxon>
        <taxon>Pseudomonadati</taxon>
        <taxon>Pseudomonadota</taxon>
        <taxon>Alphaproteobacteria</taxon>
        <taxon>Hyphomicrobiales</taxon>
        <taxon>Xanthobacteraceae</taxon>
        <taxon>Pseudolabrys</taxon>
    </lineage>
</organism>
<feature type="transmembrane region" description="Helical" evidence="7">
    <location>
        <begin position="103"/>
        <end position="121"/>
    </location>
</feature>
<evidence type="ECO:0000256" key="6">
    <source>
        <dbReference type="ARBA" id="ARBA00023136"/>
    </source>
</evidence>
<feature type="transmembrane region" description="Helical" evidence="7">
    <location>
        <begin position="127"/>
        <end position="150"/>
    </location>
</feature>
<dbReference type="KEGG" id="ptaw:DW352_03730"/>
<dbReference type="PANTHER" id="PTHR23511">
    <property type="entry name" value="SYNAPTIC VESICLE GLYCOPROTEIN 2"/>
    <property type="match status" value="1"/>
</dbReference>
<dbReference type="PROSITE" id="PS50850">
    <property type="entry name" value="MFS"/>
    <property type="match status" value="1"/>
</dbReference>
<comment type="subcellular location">
    <subcellularLocation>
        <location evidence="1">Membrane</location>
        <topology evidence="1">Multi-pass membrane protein</topology>
    </subcellularLocation>
</comment>
<keyword evidence="10" id="KW-1185">Reference proteome</keyword>